<evidence type="ECO:0000256" key="5">
    <source>
        <dbReference type="ARBA" id="ARBA00023136"/>
    </source>
</evidence>
<dbReference type="Pfam" id="PF07002">
    <property type="entry name" value="Copine"/>
    <property type="match status" value="1"/>
</dbReference>
<dbReference type="GO" id="GO:0071439">
    <property type="term" value="C:clathrin complex"/>
    <property type="evidence" value="ECO:0007669"/>
    <property type="project" value="TreeGrafter"/>
</dbReference>
<evidence type="ECO:0000256" key="2">
    <source>
        <dbReference type="ARBA" id="ARBA00004277"/>
    </source>
</evidence>
<proteinExistence type="inferred from homology"/>
<evidence type="ECO:0000256" key="1">
    <source>
        <dbReference type="ARBA" id="ARBA00004180"/>
    </source>
</evidence>
<comment type="caution">
    <text evidence="11">The sequence shown here is derived from an EMBL/GenBank/DDBJ whole genome shotgun (WGS) entry which is preliminary data.</text>
</comment>
<protein>
    <submittedName>
        <fullName evidence="11">Clathrin domain containing protein</fullName>
    </submittedName>
</protein>
<reference evidence="11" key="2">
    <citation type="submission" date="2021-04" db="EMBL/GenBank/DDBJ databases">
        <authorList>
            <person name="Podell S."/>
        </authorList>
    </citation>
    <scope>NUCLEOTIDE SEQUENCE</scope>
    <source>
        <strain evidence="11">Hildebrandi</strain>
    </source>
</reference>
<feature type="repeat" description="CHCR" evidence="8">
    <location>
        <begin position="1153"/>
        <end position="1294"/>
    </location>
</feature>
<dbReference type="GO" id="GO:0006898">
    <property type="term" value="P:receptor-mediated endocytosis"/>
    <property type="evidence" value="ECO:0007669"/>
    <property type="project" value="TreeGrafter"/>
</dbReference>
<keyword evidence="5" id="KW-0472">Membrane</keyword>
<comment type="subcellular location">
    <subcellularLocation>
        <location evidence="1">Cytoplasmic vesicle membrane</location>
        <topology evidence="1">Peripheral membrane protein</topology>
        <orientation evidence="1">Cytoplasmic side</orientation>
    </subcellularLocation>
    <subcellularLocation>
        <location evidence="2">Membrane</location>
        <location evidence="2">Coated pit</location>
        <topology evidence="2">Peripheral membrane protein</topology>
        <orientation evidence="2">Cytoplasmic side</orientation>
    </subcellularLocation>
</comment>
<dbReference type="InterPro" id="IPR037768">
    <property type="entry name" value="C2B_Copine"/>
</dbReference>
<dbReference type="PANTHER" id="PTHR10292">
    <property type="entry name" value="CLATHRIN HEAVY CHAIN RELATED"/>
    <property type="match status" value="1"/>
</dbReference>
<accession>A0A9K3LKY3</accession>
<feature type="repeat" description="CHCR" evidence="8">
    <location>
        <begin position="538"/>
        <end position="685"/>
    </location>
</feature>
<evidence type="ECO:0000313" key="12">
    <source>
        <dbReference type="Proteomes" id="UP000693970"/>
    </source>
</evidence>
<feature type="repeat" description="CHCR" evidence="8">
    <location>
        <begin position="687"/>
        <end position="829"/>
    </location>
</feature>
<comment type="similarity">
    <text evidence="3">Belongs to the clathrin heavy chain family.</text>
</comment>
<feature type="repeat" description="CHCR" evidence="8">
    <location>
        <begin position="1447"/>
        <end position="1592"/>
    </location>
</feature>
<dbReference type="FunFam" id="1.25.40.10:FF:000001">
    <property type="entry name" value="Clathrin heavy chain"/>
    <property type="match status" value="1"/>
</dbReference>
<dbReference type="GO" id="GO:0030130">
    <property type="term" value="C:clathrin coat of trans-Golgi network vesicle"/>
    <property type="evidence" value="ECO:0007669"/>
    <property type="project" value="InterPro"/>
</dbReference>
<dbReference type="GO" id="GO:0006886">
    <property type="term" value="P:intracellular protein transport"/>
    <property type="evidence" value="ECO:0007669"/>
    <property type="project" value="UniProtKB-UniRule"/>
</dbReference>
<feature type="repeat" description="CHCR" evidence="8">
    <location>
        <begin position="834"/>
        <end position="975"/>
    </location>
</feature>
<feature type="domain" description="C2" evidence="9">
    <location>
        <begin position="1679"/>
        <end position="1802"/>
    </location>
</feature>
<keyword evidence="6" id="KW-0168">Coated pit</keyword>
<dbReference type="PROSITE" id="PS50236">
    <property type="entry name" value="CHCR"/>
    <property type="match status" value="7"/>
</dbReference>
<dbReference type="InterPro" id="IPR010734">
    <property type="entry name" value="Copine_C"/>
</dbReference>
<evidence type="ECO:0000259" key="10">
    <source>
        <dbReference type="PROSITE" id="PS50234"/>
    </source>
</evidence>
<dbReference type="PROSITE" id="PS50004">
    <property type="entry name" value="C2"/>
    <property type="match status" value="2"/>
</dbReference>
<gene>
    <name evidence="11" type="ORF">IV203_037542</name>
</gene>
<dbReference type="SMART" id="SM00239">
    <property type="entry name" value="C2"/>
    <property type="match status" value="2"/>
</dbReference>
<evidence type="ECO:0000256" key="7">
    <source>
        <dbReference type="ARBA" id="ARBA00023329"/>
    </source>
</evidence>
<dbReference type="InterPro" id="IPR015348">
    <property type="entry name" value="Clathrin_H-chain_linker_core"/>
</dbReference>
<sequence>MAVPLAFSEALNLQQLGVPETSIKHGMTSMESDKFIVCREEGQVAMIDLRAGAQVTRRPIGADAAIMNPEQSILALRSNTTVQIFNLDTKQKLKSHNMPEPLVFWKWTSPSNLAMVTATAVYHWPLDGNGPPVKLFDRQAAMAGNVQIINYRVSSDGKWCLLGGISAGAGGVVNGSMQLYNADKKMSQTLQGHAGAFATIMLPGRADPAEVLIFHEKKAENPAEPPKLFIREVGRDPSLGQPFAVQPVVIPVPPDAPNDFPVSLCVSGKDGVAYLLTKQGYVFMFDVHTGKCFYRAKVTNETVFVTCPQDSTGAVFGITVRTGKVLRLQLNQQTVVPYIIQTLRDTDLALKLAGRLNLPGAENLFAAEFERLISTGDVAGAARVVAASGNALRTPATIARFQQIPPQPNQVPPVLQYFSILLESGRLNEQESIEVAKPVLQQQRLPLMEKWLKDDKLQCSEPLGDLIMPHDVGMALSVYLRAEVHGKAIQCFVQRGEYDKIVPYSTSVGFKMDYSGMLSQLLFNNPQGALDLAKGLVNAEGGPLIDIQQTAEAFLSSNRIQETTAFLLEALKDNKQEHAYLQTKLLEINLIGGAPQVADAIMQQGMLTHYDRPHIAKLCEKAGMWQRAAEHYTEIADIKRVFKNSHQMSTEFVVDFFGKLNREQSISLLKDMMSRGPQNMQVCVEVAKKYHEELGSEALVEVFEQNRATEGLYYYLGAIVNFSEDSFVHFKYIQASCMLGQFKEAERVCRDSNIYVPEEVKEYLKGAKLPDPRPLIHVCDRFDFIDELTEYLYLNSLLQYIEVYVTKVSPTKTPQVVGKLFDLGANEDFIKRILMAVGTACPVDELVEFAETRNRLRLLQPWLEARVATGSTEPGTHNALGKIYITLNRDPKSFLINNMFYDPKVLGPYCEALDPQLAFVAYKKGAGECDDELIQISKTHGLYRDLAKYLVERQDLELWAKVLNKEEGKQDWDEASRRNLIDQIVEWALPESTSADEVSCTVKAFMAADLPGELISLLERIVLQGSDFSDNKNLQNLLILTAIRADTSRVAGYIDQLDNFDAKDIALICVSESHNLFEEGFSIYTKFSKPEFTQDKDDQVEMQVLAIGVLVDFMKDLDRAKTYATQCDEKPVWSKLGKAQLDAKEAAEAIESFINADDPSEYVQVCAEANQAEIWTELIPFLKMARKTMQENVIDTELIYAYAKTNNLTELEQFVGGPNVANIQNIGDRCFSEGLYHAAKILFISINNNSKLALCHIHLEEYREAVAAAQKANNVSTWKHVCFACLRAEEFRLAATCGLEVIKYPDHVDEVVSYYSDLGYFTQVVSLFEQGIGLEDAHIGIFTELGVLYTKHVPEKTMEHCKVFFSKLNVSKLVRACERARLWDPAVYLYTHDKQHDSAIKIMMERANSWDNDIFLDAITKVRNAELMYKAVNYYLTTHPKLFTRLMEVMEESIDHSRVVSQLRRTGDWALQLGQDYLKSVQKNNLSQVNEALNELFVEDEDYEALRKSIDSFNNFNMISLASKLATHELLEFRRISAYVYRCNKKWTQSIDLSKNDRMWKDCIDTANESGDAEIIENLLRFFCDSSEKECFCATLYTCFAHISPDVALELGWLNGYHNFIMPFLIQTFRRTHKRLEILEKRTAPPKEEDQQHGIAETYGNLGGFGGTLMLENGPSMVMPGMLVQASSKQLSIMKVEISLHAQSLKNVAGSFKGTSDPFAVVTQIATAPGEKPQVLGKTEVIKNNLSPNWVKVFIVDYELGSNVKVAVSIFDEVRKSENLPMGCAVFDIAEVLGARGNTKGKRVKGGGTVYLHVRKSTGTGVLRLKMAAKKLKNVEGLFSKSDPFFELSRKLDAAGGKTWDNVYRSEWLKNNLNPEWEEAAIDLSILTEGDFEKPILINIYDHESKGNHTPMGELEITVNGLKAAAESRKPLAVRLKGKDAGELYILKADVSGVDSVTQSMAAVSISSSSATSSPAYKGAGASSGERHAFLDYIAGGCELNVAIAIDFTGSNGDPRQPGTLHYFNSGQRNDYETAINAIVSILSKYDTDKQFPVWGFGAKYGGEIQHCFQCGGADKHMGVEGVLHAYHAVCKSGLVMSGPTVFDEVIRRAARYAANAHASAQARGGQCYTILLILTDGSVSDVQATARALEDASKDPISVVIVGLGNDDFSGMRFLDNFSGPGTGKRDIAQFVAFNQHRHNSQSLTSETLNEIPNQLSEYFASVGVRPNPAIRRSDSSIIVEEEDEIDLSLKIDEEEIVVANGGTDFGTF</sequence>
<dbReference type="PROSITE" id="PS50234">
    <property type="entry name" value="VWFA"/>
    <property type="match status" value="1"/>
</dbReference>
<dbReference type="EMBL" id="JAGRRH010000009">
    <property type="protein sequence ID" value="KAG7364340.1"/>
    <property type="molecule type" value="Genomic_DNA"/>
</dbReference>
<evidence type="ECO:0000256" key="3">
    <source>
        <dbReference type="ARBA" id="ARBA00009535"/>
    </source>
</evidence>
<keyword evidence="7" id="KW-0968">Cytoplasmic vesicle</keyword>
<keyword evidence="4" id="KW-0677">Repeat</keyword>
<dbReference type="InterPro" id="IPR055358">
    <property type="entry name" value="CHCR"/>
</dbReference>
<dbReference type="OrthoDB" id="2113814at2759"/>
<feature type="repeat" description="CHCR" evidence="8">
    <location>
        <begin position="989"/>
        <end position="1149"/>
    </location>
</feature>
<evidence type="ECO:0000313" key="11">
    <source>
        <dbReference type="EMBL" id="KAG7364340.1"/>
    </source>
</evidence>
<dbReference type="SMART" id="SM00327">
    <property type="entry name" value="VWA"/>
    <property type="match status" value="1"/>
</dbReference>
<evidence type="ECO:0000256" key="8">
    <source>
        <dbReference type="PROSITE-ProRule" id="PRU01006"/>
    </source>
</evidence>
<feature type="domain" description="C2" evidence="9">
    <location>
        <begin position="1806"/>
        <end position="1932"/>
    </location>
</feature>
<feature type="domain" description="VWFA" evidence="10">
    <location>
        <begin position="2001"/>
        <end position="2217"/>
    </location>
</feature>
<dbReference type="GO" id="GO:0030132">
    <property type="term" value="C:clathrin coat of coated pit"/>
    <property type="evidence" value="ECO:0007669"/>
    <property type="project" value="InterPro"/>
</dbReference>
<evidence type="ECO:0000256" key="4">
    <source>
        <dbReference type="ARBA" id="ARBA00022737"/>
    </source>
</evidence>
<dbReference type="PANTHER" id="PTHR10292:SF1">
    <property type="entry name" value="CLATHRIN HEAVY CHAIN"/>
    <property type="match status" value="1"/>
</dbReference>
<dbReference type="FunFam" id="1.25.40.10:FF:000002">
    <property type="entry name" value="Clathrin heavy chain"/>
    <property type="match status" value="1"/>
</dbReference>
<dbReference type="Proteomes" id="UP000693970">
    <property type="component" value="Unassembled WGS sequence"/>
</dbReference>
<dbReference type="GO" id="GO:0005198">
    <property type="term" value="F:structural molecule activity"/>
    <property type="evidence" value="ECO:0007669"/>
    <property type="project" value="InterPro"/>
</dbReference>
<dbReference type="GO" id="GO:0032051">
    <property type="term" value="F:clathrin light chain binding"/>
    <property type="evidence" value="ECO:0007669"/>
    <property type="project" value="TreeGrafter"/>
</dbReference>
<dbReference type="SMART" id="SM00299">
    <property type="entry name" value="CLH"/>
    <property type="match status" value="7"/>
</dbReference>
<dbReference type="InterPro" id="IPR000547">
    <property type="entry name" value="Clathrin_H-chain/VPS_repeat"/>
</dbReference>
<name>A0A9K3LKY3_9STRA</name>
<feature type="repeat" description="CHCR" evidence="8">
    <location>
        <begin position="1299"/>
        <end position="1444"/>
    </location>
</feature>
<dbReference type="Pfam" id="PF13838">
    <property type="entry name" value="Clathrin_H_link"/>
    <property type="match status" value="1"/>
</dbReference>
<dbReference type="InterPro" id="IPR002035">
    <property type="entry name" value="VWF_A"/>
</dbReference>
<dbReference type="Pfam" id="PF09268">
    <property type="entry name" value="Clathrin-link"/>
    <property type="match status" value="1"/>
</dbReference>
<dbReference type="Pfam" id="PF00168">
    <property type="entry name" value="C2"/>
    <property type="match status" value="2"/>
</dbReference>
<evidence type="ECO:0000259" key="9">
    <source>
        <dbReference type="PROSITE" id="PS50004"/>
    </source>
</evidence>
<dbReference type="CDD" id="cd04047">
    <property type="entry name" value="C2B_Copine"/>
    <property type="match status" value="1"/>
</dbReference>
<organism evidence="11 12">
    <name type="scientific">Nitzschia inconspicua</name>
    <dbReference type="NCBI Taxonomy" id="303405"/>
    <lineage>
        <taxon>Eukaryota</taxon>
        <taxon>Sar</taxon>
        <taxon>Stramenopiles</taxon>
        <taxon>Ochrophyta</taxon>
        <taxon>Bacillariophyta</taxon>
        <taxon>Bacillariophyceae</taxon>
        <taxon>Bacillariophycidae</taxon>
        <taxon>Bacillariales</taxon>
        <taxon>Bacillariaceae</taxon>
        <taxon>Nitzschia</taxon>
    </lineage>
</organism>
<reference evidence="11" key="1">
    <citation type="journal article" date="2021" name="Sci. Rep.">
        <title>Diploid genomic architecture of Nitzschia inconspicua, an elite biomass production diatom.</title>
        <authorList>
            <person name="Oliver A."/>
            <person name="Podell S."/>
            <person name="Pinowska A."/>
            <person name="Traller J.C."/>
            <person name="Smith S.R."/>
            <person name="McClure R."/>
            <person name="Beliaev A."/>
            <person name="Bohutskyi P."/>
            <person name="Hill E.A."/>
            <person name="Rabines A."/>
            <person name="Zheng H."/>
            <person name="Allen L.Z."/>
            <person name="Kuo A."/>
            <person name="Grigoriev I.V."/>
            <person name="Allen A.E."/>
            <person name="Hazlebeck D."/>
            <person name="Allen E.E."/>
        </authorList>
    </citation>
    <scope>NUCLEOTIDE SEQUENCE</scope>
    <source>
        <strain evidence="11">Hildebrandi</strain>
    </source>
</reference>
<keyword evidence="12" id="KW-1185">Reference proteome</keyword>
<dbReference type="Pfam" id="PF00637">
    <property type="entry name" value="Clathrin"/>
    <property type="match status" value="7"/>
</dbReference>
<dbReference type="InterPro" id="IPR000008">
    <property type="entry name" value="C2_dom"/>
</dbReference>
<evidence type="ECO:0000256" key="6">
    <source>
        <dbReference type="ARBA" id="ARBA00023176"/>
    </source>
</evidence>